<sequence length="59" mass="6363">MMQNRANNKPVVFLDETWANAHDGKDLAWVAEDTVTGGTLGGRRRPSGKGKHFIILGAG</sequence>
<evidence type="ECO:0000313" key="1">
    <source>
        <dbReference type="EnsemblMetazoa" id="Aqu2.1.36991_001"/>
    </source>
</evidence>
<accession>A0A1X7VAE2</accession>
<protein>
    <submittedName>
        <fullName evidence="1">Uncharacterized protein</fullName>
    </submittedName>
</protein>
<reference evidence="1" key="1">
    <citation type="submission" date="2017-05" db="UniProtKB">
        <authorList>
            <consortium name="EnsemblMetazoa"/>
        </authorList>
    </citation>
    <scope>IDENTIFICATION</scope>
</reference>
<proteinExistence type="predicted"/>
<dbReference type="AlphaFoldDB" id="A0A1X7VAE2"/>
<dbReference type="EnsemblMetazoa" id="Aqu2.1.36991_001">
    <property type="protein sequence ID" value="Aqu2.1.36991_001"/>
    <property type="gene ID" value="Aqu2.1.36991"/>
</dbReference>
<dbReference type="InParanoid" id="A0A1X7VAE2"/>
<name>A0A1X7VAE2_AMPQE</name>
<organism evidence="1">
    <name type="scientific">Amphimedon queenslandica</name>
    <name type="common">Sponge</name>
    <dbReference type="NCBI Taxonomy" id="400682"/>
    <lineage>
        <taxon>Eukaryota</taxon>
        <taxon>Metazoa</taxon>
        <taxon>Porifera</taxon>
        <taxon>Demospongiae</taxon>
        <taxon>Heteroscleromorpha</taxon>
        <taxon>Haplosclerida</taxon>
        <taxon>Niphatidae</taxon>
        <taxon>Amphimedon</taxon>
    </lineage>
</organism>